<dbReference type="PANTHER" id="PTHR10587:SF137">
    <property type="entry name" value="4-DEOXY-4-FORMAMIDO-L-ARABINOSE-PHOSPHOUNDECAPRENOL DEFORMYLASE ARND-RELATED"/>
    <property type="match status" value="1"/>
</dbReference>
<dbReference type="InterPro" id="IPR011330">
    <property type="entry name" value="Glyco_hydro/deAcase_b/a-brl"/>
</dbReference>
<proteinExistence type="predicted"/>
<dbReference type="RefSeq" id="WP_398276140.1">
    <property type="nucleotide sequence ID" value="NZ_JBITLV010000001.1"/>
</dbReference>
<dbReference type="InterPro" id="IPR050248">
    <property type="entry name" value="Polysacc_deacetylase_ArnD"/>
</dbReference>
<feature type="domain" description="NodB homology" evidence="1">
    <location>
        <begin position="53"/>
        <end position="238"/>
    </location>
</feature>
<dbReference type="EMBL" id="JBITLV010000001">
    <property type="protein sequence ID" value="MFI7586460.1"/>
    <property type="molecule type" value="Genomic_DNA"/>
</dbReference>
<dbReference type="PANTHER" id="PTHR10587">
    <property type="entry name" value="GLYCOSYL TRANSFERASE-RELATED"/>
    <property type="match status" value="1"/>
</dbReference>
<organism evidence="2 3">
    <name type="scientific">Spongisporangium articulatum</name>
    <dbReference type="NCBI Taxonomy" id="3362603"/>
    <lineage>
        <taxon>Bacteria</taxon>
        <taxon>Bacillati</taxon>
        <taxon>Actinomycetota</taxon>
        <taxon>Actinomycetes</taxon>
        <taxon>Kineosporiales</taxon>
        <taxon>Kineosporiaceae</taxon>
        <taxon>Spongisporangium</taxon>
    </lineage>
</organism>
<evidence type="ECO:0000259" key="1">
    <source>
        <dbReference type="PROSITE" id="PS51677"/>
    </source>
</evidence>
<protein>
    <submittedName>
        <fullName evidence="2">Polysaccharide deacetylase family protein</fullName>
    </submittedName>
</protein>
<gene>
    <name evidence="2" type="ORF">ACIB24_05240</name>
</gene>
<comment type="caution">
    <text evidence="2">The sequence shown here is derived from an EMBL/GenBank/DDBJ whole genome shotgun (WGS) entry which is preliminary data.</text>
</comment>
<dbReference type="PROSITE" id="PS51677">
    <property type="entry name" value="NODB"/>
    <property type="match status" value="1"/>
</dbReference>
<dbReference type="Proteomes" id="UP001612915">
    <property type="component" value="Unassembled WGS sequence"/>
</dbReference>
<dbReference type="InterPro" id="IPR002509">
    <property type="entry name" value="NODB_dom"/>
</dbReference>
<evidence type="ECO:0000313" key="3">
    <source>
        <dbReference type="Proteomes" id="UP001612915"/>
    </source>
</evidence>
<keyword evidence="3" id="KW-1185">Reference proteome</keyword>
<name>A0ABW8AJB3_9ACTN</name>
<evidence type="ECO:0000313" key="2">
    <source>
        <dbReference type="EMBL" id="MFI7586460.1"/>
    </source>
</evidence>
<dbReference type="Pfam" id="PF01522">
    <property type="entry name" value="Polysacc_deac_1"/>
    <property type="match status" value="1"/>
</dbReference>
<sequence>MSLVAPEAAVLARRGFVSAFEDGARPVRRLPVGPLRRALDPWSSLVCVATAENVVALTYDDGPDPVHTPAVLDALAAAGARATFFVLAERAERHPRLIARTVAEGHEVALHGIDHARLTEVPVPRALALVAEGRDRLEQVLGAPVTLFRPTYGAQRLRTARGVRALGLDVVIWTAWARDWEGVPASVIAPRALGALHPGAVVLLHDSSGDGVGAEGLDRGDATGRIVAGMAERGYVSRTVSELVAMYPAVRSLWS</sequence>
<accession>A0ABW8AJB3</accession>
<reference evidence="2 3" key="1">
    <citation type="submission" date="2024-10" db="EMBL/GenBank/DDBJ databases">
        <title>The Natural Products Discovery Center: Release of the First 8490 Sequenced Strains for Exploring Actinobacteria Biosynthetic Diversity.</title>
        <authorList>
            <person name="Kalkreuter E."/>
            <person name="Kautsar S.A."/>
            <person name="Yang D."/>
            <person name="Bader C.D."/>
            <person name="Teijaro C.N."/>
            <person name="Fluegel L."/>
            <person name="Davis C.M."/>
            <person name="Simpson J.R."/>
            <person name="Lauterbach L."/>
            <person name="Steele A.D."/>
            <person name="Gui C."/>
            <person name="Meng S."/>
            <person name="Li G."/>
            <person name="Viehrig K."/>
            <person name="Ye F."/>
            <person name="Su P."/>
            <person name="Kiefer A.F."/>
            <person name="Nichols A."/>
            <person name="Cepeda A.J."/>
            <person name="Yan W."/>
            <person name="Fan B."/>
            <person name="Jiang Y."/>
            <person name="Adhikari A."/>
            <person name="Zheng C.-J."/>
            <person name="Schuster L."/>
            <person name="Cowan T.M."/>
            <person name="Smanski M.J."/>
            <person name="Chevrette M.G."/>
            <person name="De Carvalho L.P.S."/>
            <person name="Shen B."/>
        </authorList>
    </citation>
    <scope>NUCLEOTIDE SEQUENCE [LARGE SCALE GENOMIC DNA]</scope>
    <source>
        <strain evidence="2 3">NPDC049639</strain>
    </source>
</reference>
<dbReference type="Gene3D" id="3.20.20.370">
    <property type="entry name" value="Glycoside hydrolase/deacetylase"/>
    <property type="match status" value="1"/>
</dbReference>
<dbReference type="SUPFAM" id="SSF88713">
    <property type="entry name" value="Glycoside hydrolase/deacetylase"/>
    <property type="match status" value="1"/>
</dbReference>